<dbReference type="PANTHER" id="PTHR28008:SF1">
    <property type="entry name" value="DOMAIN PROTEIN, PUTATIVE (AFU_ORTHOLOGUE AFUA_3G10980)-RELATED"/>
    <property type="match status" value="1"/>
</dbReference>
<keyword evidence="1" id="KW-1133">Transmembrane helix</keyword>
<sequence length="103" mass="11846">MRLNNLPDVGVSFGDKIFHFLAYCLLTLLWFSVFLLVFNLKKKKAIYFAVIFAIVFGIVIEVLQDTMTESRALDVYDVVANTMGALLASLVLWFKKKLYIKNF</sequence>
<proteinExistence type="predicted"/>
<dbReference type="Proteomes" id="UP000095713">
    <property type="component" value="Unassembled WGS sequence"/>
</dbReference>
<accession>A0A1E5TEA7</accession>
<organism evidence="3 4">
    <name type="scientific">Flavivirga aquatica</name>
    <dbReference type="NCBI Taxonomy" id="1849968"/>
    <lineage>
        <taxon>Bacteria</taxon>
        <taxon>Pseudomonadati</taxon>
        <taxon>Bacteroidota</taxon>
        <taxon>Flavobacteriia</taxon>
        <taxon>Flavobacteriales</taxon>
        <taxon>Flavobacteriaceae</taxon>
        <taxon>Flavivirga</taxon>
    </lineage>
</organism>
<gene>
    <name evidence="3" type="ORF">A8C32_10740</name>
</gene>
<dbReference type="PANTHER" id="PTHR28008">
    <property type="entry name" value="DOMAIN PROTEIN, PUTATIVE (AFU_ORTHOLOGUE AFUA_3G10980)-RELATED"/>
    <property type="match status" value="1"/>
</dbReference>
<dbReference type="AlphaFoldDB" id="A0A1E5TEA7"/>
<evidence type="ECO:0000313" key="4">
    <source>
        <dbReference type="Proteomes" id="UP000095713"/>
    </source>
</evidence>
<feature type="transmembrane region" description="Helical" evidence="1">
    <location>
        <begin position="45"/>
        <end position="63"/>
    </location>
</feature>
<dbReference type="InterPro" id="IPR006976">
    <property type="entry name" value="VanZ-like"/>
</dbReference>
<feature type="transmembrane region" description="Helical" evidence="1">
    <location>
        <begin position="20"/>
        <end position="38"/>
    </location>
</feature>
<dbReference type="EMBL" id="MDJD01000007">
    <property type="protein sequence ID" value="OEK09716.1"/>
    <property type="molecule type" value="Genomic_DNA"/>
</dbReference>
<keyword evidence="1" id="KW-0472">Membrane</keyword>
<reference evidence="3 4" key="1">
    <citation type="submission" date="2016-05" db="EMBL/GenBank/DDBJ databases">
        <title>Draft Genome Sequence of Algibacter sp. Strain SK-16 Isolated from the Surface Water of Aburatsubo Inlet.</title>
        <authorList>
            <person name="Wong S.-K."/>
            <person name="Yoshizawa S."/>
            <person name="Nakajima Y."/>
            <person name="Ogura Y."/>
            <person name="Tetsuya H."/>
            <person name="Hamasaki K."/>
        </authorList>
    </citation>
    <scope>NUCLEOTIDE SEQUENCE [LARGE SCALE GENOMIC DNA]</scope>
    <source>
        <strain evidence="3 4">SK-16</strain>
    </source>
</reference>
<evidence type="ECO:0000259" key="2">
    <source>
        <dbReference type="Pfam" id="PF04892"/>
    </source>
</evidence>
<feature type="transmembrane region" description="Helical" evidence="1">
    <location>
        <begin position="75"/>
        <end position="94"/>
    </location>
</feature>
<feature type="domain" description="VanZ-like" evidence="2">
    <location>
        <begin position="16"/>
        <end position="94"/>
    </location>
</feature>
<evidence type="ECO:0000313" key="3">
    <source>
        <dbReference type="EMBL" id="OEK09716.1"/>
    </source>
</evidence>
<name>A0A1E5TEA7_9FLAO</name>
<dbReference type="Pfam" id="PF04892">
    <property type="entry name" value="VanZ"/>
    <property type="match status" value="1"/>
</dbReference>
<evidence type="ECO:0000256" key="1">
    <source>
        <dbReference type="SAM" id="Phobius"/>
    </source>
</evidence>
<keyword evidence="4" id="KW-1185">Reference proteome</keyword>
<comment type="caution">
    <text evidence="3">The sequence shown here is derived from an EMBL/GenBank/DDBJ whole genome shotgun (WGS) entry which is preliminary data.</text>
</comment>
<keyword evidence="1" id="KW-0812">Transmembrane</keyword>
<dbReference type="NCBIfam" id="NF037970">
    <property type="entry name" value="vanZ_1"/>
    <property type="match status" value="1"/>
</dbReference>
<protein>
    <recommendedName>
        <fullName evidence="2">VanZ-like domain-containing protein</fullName>
    </recommendedName>
</protein>
<dbReference type="STRING" id="1849968.A8C32_10740"/>